<evidence type="ECO:0000256" key="1">
    <source>
        <dbReference type="ARBA" id="ARBA00000085"/>
    </source>
</evidence>
<feature type="transmembrane region" description="Helical" evidence="7">
    <location>
        <begin position="122"/>
        <end position="138"/>
    </location>
</feature>
<accession>Q0VMW8</accession>
<dbReference type="PANTHER" id="PTHR44936">
    <property type="entry name" value="SENSOR PROTEIN CREC"/>
    <property type="match status" value="1"/>
</dbReference>
<dbReference type="PROSITE" id="PS50109">
    <property type="entry name" value="HIS_KIN"/>
    <property type="match status" value="1"/>
</dbReference>
<evidence type="ECO:0000256" key="4">
    <source>
        <dbReference type="ARBA" id="ARBA00022741"/>
    </source>
</evidence>
<evidence type="ECO:0000313" key="10">
    <source>
        <dbReference type="Proteomes" id="UP000008871"/>
    </source>
</evidence>
<keyword evidence="3 9" id="KW-0808">Transferase</keyword>
<dbReference type="InterPro" id="IPR004358">
    <property type="entry name" value="Sig_transdc_His_kin-like_C"/>
</dbReference>
<dbReference type="OrthoDB" id="9785252at2"/>
<dbReference type="Gene3D" id="1.10.287.130">
    <property type="match status" value="1"/>
</dbReference>
<evidence type="ECO:0000256" key="5">
    <source>
        <dbReference type="ARBA" id="ARBA00022777"/>
    </source>
</evidence>
<evidence type="ECO:0000256" key="2">
    <source>
        <dbReference type="ARBA" id="ARBA00012438"/>
    </source>
</evidence>
<dbReference type="InterPro" id="IPR050980">
    <property type="entry name" value="2C_sensor_his_kinase"/>
</dbReference>
<protein>
    <recommendedName>
        <fullName evidence="2">histidine kinase</fullName>
        <ecNumber evidence="2">2.7.13.3</ecNumber>
    </recommendedName>
</protein>
<gene>
    <name evidence="9" type="ordered locus">ABO_2032</name>
</gene>
<keyword evidence="6" id="KW-0067">ATP-binding</keyword>
<dbReference type="PRINTS" id="PR00344">
    <property type="entry name" value="BCTRLSENSOR"/>
</dbReference>
<keyword evidence="7" id="KW-0812">Transmembrane</keyword>
<feature type="domain" description="Histidine kinase" evidence="8">
    <location>
        <begin position="233"/>
        <end position="440"/>
    </location>
</feature>
<keyword evidence="10" id="KW-1185">Reference proteome</keyword>
<dbReference type="InterPro" id="IPR036890">
    <property type="entry name" value="HATPase_C_sf"/>
</dbReference>
<evidence type="ECO:0000256" key="3">
    <source>
        <dbReference type="ARBA" id="ARBA00022679"/>
    </source>
</evidence>
<dbReference type="EC" id="2.7.13.3" evidence="2"/>
<dbReference type="EMBL" id="AM286690">
    <property type="protein sequence ID" value="CAL17480.1"/>
    <property type="molecule type" value="Genomic_DNA"/>
</dbReference>
<reference evidence="9 10" key="1">
    <citation type="journal article" date="2006" name="Nat. Biotechnol.">
        <title>Genome sequence of the ubiquitous hydrocarbon-degrading marine bacterium Alcanivorax borkumensis.</title>
        <authorList>
            <person name="Schneiker S."/>
            <person name="Martins dos Santos V.A.P."/>
            <person name="Bartels D."/>
            <person name="Bekel T."/>
            <person name="Brecht M."/>
            <person name="Buhrmester J."/>
            <person name="Chernikova T.N."/>
            <person name="Denaro R."/>
            <person name="Ferrer M."/>
            <person name="Gertler C."/>
            <person name="Goesmann A."/>
            <person name="Golyshina O.V."/>
            <person name="Kaminski F."/>
            <person name="Khachane A.N."/>
            <person name="Lang S."/>
            <person name="Linke B."/>
            <person name="McHardy A.C."/>
            <person name="Meyer F."/>
            <person name="Nechitaylo T."/>
            <person name="Puehler A."/>
            <person name="Regenhardt D."/>
            <person name="Rupp O."/>
            <person name="Sabirova J.S."/>
            <person name="Selbitschka W."/>
            <person name="Yakimov M.M."/>
            <person name="Timmis K.N."/>
            <person name="Vorhoelter F.-J."/>
            <person name="Weidner S."/>
            <person name="Kaiser O."/>
            <person name="Golyshin P.N."/>
        </authorList>
    </citation>
    <scope>NUCLEOTIDE SEQUENCE [LARGE SCALE GENOMIC DNA]</scope>
    <source>
        <strain evidence="10">ATCC 700651 / DSM 11573 / NCIMB 13689 / SK2</strain>
    </source>
</reference>
<organism evidence="9 10">
    <name type="scientific">Alcanivorax borkumensis (strain ATCC 700651 / DSM 11573 / NCIMB 13689 / SK2)</name>
    <dbReference type="NCBI Taxonomy" id="393595"/>
    <lineage>
        <taxon>Bacteria</taxon>
        <taxon>Pseudomonadati</taxon>
        <taxon>Pseudomonadota</taxon>
        <taxon>Gammaproteobacteria</taxon>
        <taxon>Oceanospirillales</taxon>
        <taxon>Alcanivoracaceae</taxon>
        <taxon>Alcanivorax</taxon>
    </lineage>
</organism>
<dbReference type="eggNOG" id="COG4191">
    <property type="taxonomic scope" value="Bacteria"/>
</dbReference>
<dbReference type="KEGG" id="abo:ABO_2032"/>
<dbReference type="AlphaFoldDB" id="Q0VMW8"/>
<keyword evidence="7" id="KW-1133">Transmembrane helix</keyword>
<feature type="transmembrane region" description="Helical" evidence="7">
    <location>
        <begin position="145"/>
        <end position="162"/>
    </location>
</feature>
<dbReference type="InterPro" id="IPR005467">
    <property type="entry name" value="His_kinase_dom"/>
</dbReference>
<dbReference type="SUPFAM" id="SSF47384">
    <property type="entry name" value="Homodimeric domain of signal transducing histidine kinase"/>
    <property type="match status" value="1"/>
</dbReference>
<dbReference type="STRING" id="393595.ABO_2032"/>
<dbReference type="InterPro" id="IPR003594">
    <property type="entry name" value="HATPase_dom"/>
</dbReference>
<dbReference type="GO" id="GO:0005524">
    <property type="term" value="F:ATP binding"/>
    <property type="evidence" value="ECO:0007669"/>
    <property type="project" value="UniProtKB-KW"/>
</dbReference>
<evidence type="ECO:0000313" key="9">
    <source>
        <dbReference type="EMBL" id="CAL17480.1"/>
    </source>
</evidence>
<dbReference type="Gene3D" id="3.30.565.10">
    <property type="entry name" value="Histidine kinase-like ATPase, C-terminal domain"/>
    <property type="match status" value="1"/>
</dbReference>
<name>Q0VMW8_ALCBS</name>
<keyword evidence="4" id="KW-0547">Nucleotide-binding</keyword>
<comment type="catalytic activity">
    <reaction evidence="1">
        <text>ATP + protein L-histidine = ADP + protein N-phospho-L-histidine.</text>
        <dbReference type="EC" id="2.7.13.3"/>
    </reaction>
</comment>
<feature type="transmembrane region" description="Helical" evidence="7">
    <location>
        <begin position="41"/>
        <end position="60"/>
    </location>
</feature>
<evidence type="ECO:0000259" key="8">
    <source>
        <dbReference type="PROSITE" id="PS50109"/>
    </source>
</evidence>
<dbReference type="SUPFAM" id="SSF55874">
    <property type="entry name" value="ATPase domain of HSP90 chaperone/DNA topoisomerase II/histidine kinase"/>
    <property type="match status" value="1"/>
</dbReference>
<dbReference type="GO" id="GO:0000155">
    <property type="term" value="F:phosphorelay sensor kinase activity"/>
    <property type="evidence" value="ECO:0007669"/>
    <property type="project" value="InterPro"/>
</dbReference>
<evidence type="ECO:0000256" key="7">
    <source>
        <dbReference type="SAM" id="Phobius"/>
    </source>
</evidence>
<evidence type="ECO:0000256" key="6">
    <source>
        <dbReference type="ARBA" id="ARBA00022840"/>
    </source>
</evidence>
<dbReference type="InterPro" id="IPR036097">
    <property type="entry name" value="HisK_dim/P_sf"/>
</dbReference>
<keyword evidence="7" id="KW-0472">Membrane</keyword>
<feature type="transmembrane region" description="Helical" evidence="7">
    <location>
        <begin position="66"/>
        <end position="86"/>
    </location>
</feature>
<proteinExistence type="predicted"/>
<dbReference type="PANTHER" id="PTHR44936:SF10">
    <property type="entry name" value="SENSOR PROTEIN RSTB"/>
    <property type="match status" value="1"/>
</dbReference>
<dbReference type="GO" id="GO:0005886">
    <property type="term" value="C:plasma membrane"/>
    <property type="evidence" value="ECO:0007669"/>
    <property type="project" value="TreeGrafter"/>
</dbReference>
<dbReference type="HOGENOM" id="CLU_046130_1_1_6"/>
<dbReference type="Proteomes" id="UP000008871">
    <property type="component" value="Chromosome"/>
</dbReference>
<dbReference type="Pfam" id="PF02518">
    <property type="entry name" value="HATPase_c"/>
    <property type="match status" value="1"/>
</dbReference>
<sequence>MEIMSSSSPSKTPPSGSLFSALRRSSDDLTGRKNLQLLIQLRWIAMFGQFATILVVNYGFDIELPVAQMLMVLFGLLLLNAVSLLRMRLPKTIGNTELFLSLLIDVATLTMLLALSGGASNPFVFLYLLQVILGAVLLEVWSTWVILVTTTLCFGWLAWYGHPLPMPLDHSEGLFSLYIEGMFICFVLNGVLLVVFINRITRNRRQRDEHLAQLRQRAAEEEHIVRMGLLASGAAHELGTPLATLSVILGDWRHMEPFKSNGDLAQEITEMQTQVLRCKSIVSGILLSAGEARGESSEGTTVRAFLDDLVDEWRETRPVKDFSYSNEFGEDLSIVSDSALRQSIHNVLDNALEASPNWVRLSVYREGKTLLVSVADRGPGFAQAMLDNLGRPYQSSKGRPGSGLGLFLVMNVLRTLGGNLKASNLVQGGALVTLSLPLSVVALKQERGETNGD</sequence>
<feature type="transmembrane region" description="Helical" evidence="7">
    <location>
        <begin position="174"/>
        <end position="197"/>
    </location>
</feature>
<dbReference type="SMART" id="SM00387">
    <property type="entry name" value="HATPase_c"/>
    <property type="match status" value="1"/>
</dbReference>
<feature type="transmembrane region" description="Helical" evidence="7">
    <location>
        <begin position="98"/>
        <end position="116"/>
    </location>
</feature>
<keyword evidence="5 9" id="KW-0418">Kinase</keyword>